<dbReference type="VEuPathDB" id="FungiDB:JI435_007510"/>
<dbReference type="EMBL" id="CP069023">
    <property type="protein sequence ID" value="QRC91249.1"/>
    <property type="molecule type" value="Genomic_DNA"/>
</dbReference>
<organism evidence="1 2">
    <name type="scientific">Phaeosphaeria nodorum (strain SN15 / ATCC MYA-4574 / FGSC 10173)</name>
    <name type="common">Glume blotch fungus</name>
    <name type="synonym">Parastagonospora nodorum</name>
    <dbReference type="NCBI Taxonomy" id="321614"/>
    <lineage>
        <taxon>Eukaryota</taxon>
        <taxon>Fungi</taxon>
        <taxon>Dikarya</taxon>
        <taxon>Ascomycota</taxon>
        <taxon>Pezizomycotina</taxon>
        <taxon>Dothideomycetes</taxon>
        <taxon>Pleosporomycetidae</taxon>
        <taxon>Pleosporales</taxon>
        <taxon>Pleosporineae</taxon>
        <taxon>Phaeosphaeriaceae</taxon>
        <taxon>Parastagonospora</taxon>
    </lineage>
</organism>
<gene>
    <name evidence="1" type="ORF">JI435_007510</name>
</gene>
<accession>A0A7U2EUC8</accession>
<reference evidence="2" key="1">
    <citation type="journal article" date="2021" name="BMC Genomics">
        <title>Chromosome-level genome assembly and manually-curated proteome of model necrotroph Parastagonospora nodorum Sn15 reveals a genome-wide trove of candidate effector homologs, and redundancy of virulence-related functions within an accessory chromosome.</title>
        <authorList>
            <person name="Bertazzoni S."/>
            <person name="Jones D.A.B."/>
            <person name="Phan H.T."/>
            <person name="Tan K.-C."/>
            <person name="Hane J.K."/>
        </authorList>
    </citation>
    <scope>NUCLEOTIDE SEQUENCE [LARGE SCALE GENOMIC DNA]</scope>
    <source>
        <strain evidence="2">SN15 / ATCC MYA-4574 / FGSC 10173)</strain>
    </source>
</reference>
<dbReference type="Proteomes" id="UP000663193">
    <property type="component" value="Chromosome 1"/>
</dbReference>
<sequence>MAPPSHSPAASITPAETLSRFKSVPSLAFPSPSLLTATDIFDNRLHIPLHHHSLLHRNNLQRLRMLAEEYFRDSNTQPNCISRIYLHLPLHLHLFPFRSHYPLPPVPEDKPPLQPFLRAPLPPKLDAVHNRPSPRRHTLHFIPTHGILRIYRCRGRDASSEDSRAVATQLHNGLVDQADARKGV</sequence>
<name>A0A7U2EUC8_PHANO</name>
<proteinExistence type="predicted"/>
<dbReference type="AlphaFoldDB" id="A0A7U2EUC8"/>
<protein>
    <submittedName>
        <fullName evidence="1">Uncharacterized protein</fullName>
    </submittedName>
</protein>
<evidence type="ECO:0000313" key="1">
    <source>
        <dbReference type="EMBL" id="QRC91249.1"/>
    </source>
</evidence>
<keyword evidence="2" id="KW-1185">Reference proteome</keyword>
<evidence type="ECO:0000313" key="2">
    <source>
        <dbReference type="Proteomes" id="UP000663193"/>
    </source>
</evidence>